<sequence>MITRSAAALAVLLLLGACAQKASGGGGGDTPSAYAPDQLVLRVAYTGGFVTPQMLISRLPLVSVYGDGRVLTEGPTPAIYPGPALPNVQVGHIEQSDVQDLVDAALDAGVGETDDLGTPPIADAPSTLITVSTGLESLEREVYALQETPAEGTGLTADQVAAREKLSGLVDRLTGLSAGASESYTPSSVATLAAAYTPPDDPQLVQPDQAWPGPALPGEPLPGPFGFSCAVASGDQAAAVLAAAGTANALTPWVGSDGARWSVSFRPLLPDESGCADLA</sequence>
<name>A0A853C922_9ACTN</name>
<feature type="signal peptide" evidence="1">
    <location>
        <begin position="1"/>
        <end position="22"/>
    </location>
</feature>
<dbReference type="EMBL" id="JACBZT010000001">
    <property type="protein sequence ID" value="NYJ04415.1"/>
    <property type="molecule type" value="Genomic_DNA"/>
</dbReference>
<dbReference type="RefSeq" id="WP_179715138.1">
    <property type="nucleotide sequence ID" value="NZ_JACBZT010000001.1"/>
</dbReference>
<dbReference type="PROSITE" id="PS51257">
    <property type="entry name" value="PROKAR_LIPOPROTEIN"/>
    <property type="match status" value="1"/>
</dbReference>
<proteinExistence type="predicted"/>
<organism evidence="2 3">
    <name type="scientific">Petropleomorpha daqingensis</name>
    <dbReference type="NCBI Taxonomy" id="2026353"/>
    <lineage>
        <taxon>Bacteria</taxon>
        <taxon>Bacillati</taxon>
        <taxon>Actinomycetota</taxon>
        <taxon>Actinomycetes</taxon>
        <taxon>Geodermatophilales</taxon>
        <taxon>Geodermatophilaceae</taxon>
        <taxon>Petropleomorpha</taxon>
    </lineage>
</organism>
<comment type="caution">
    <text evidence="2">The sequence shown here is derived from an EMBL/GenBank/DDBJ whole genome shotgun (WGS) entry which is preliminary data.</text>
</comment>
<gene>
    <name evidence="2" type="ORF">GGQ55_000693</name>
</gene>
<keyword evidence="3" id="KW-1185">Reference proteome</keyword>
<evidence type="ECO:0000256" key="1">
    <source>
        <dbReference type="SAM" id="SignalP"/>
    </source>
</evidence>
<reference evidence="2 3" key="1">
    <citation type="submission" date="2020-07" db="EMBL/GenBank/DDBJ databases">
        <title>Sequencing the genomes of 1000 actinobacteria strains.</title>
        <authorList>
            <person name="Klenk H.-P."/>
        </authorList>
    </citation>
    <scope>NUCLEOTIDE SEQUENCE [LARGE SCALE GENOMIC DNA]</scope>
    <source>
        <strain evidence="2 3">DSM 104001</strain>
    </source>
</reference>
<accession>A0A853C922</accession>
<keyword evidence="1" id="KW-0732">Signal</keyword>
<evidence type="ECO:0000313" key="2">
    <source>
        <dbReference type="EMBL" id="NYJ04415.1"/>
    </source>
</evidence>
<evidence type="ECO:0000313" key="3">
    <source>
        <dbReference type="Proteomes" id="UP000541969"/>
    </source>
</evidence>
<protein>
    <submittedName>
        <fullName evidence="2">Uncharacterized protein</fullName>
    </submittedName>
</protein>
<dbReference type="AlphaFoldDB" id="A0A853C922"/>
<dbReference type="Proteomes" id="UP000541969">
    <property type="component" value="Unassembled WGS sequence"/>
</dbReference>
<feature type="chain" id="PRO_5032948100" evidence="1">
    <location>
        <begin position="23"/>
        <end position="279"/>
    </location>
</feature>